<evidence type="ECO:0000313" key="2">
    <source>
        <dbReference type="EMBL" id="CAA9384462.1"/>
    </source>
</evidence>
<dbReference type="AlphaFoldDB" id="A0A6J4NFB2"/>
<feature type="non-terminal residue" evidence="2">
    <location>
        <position position="104"/>
    </location>
</feature>
<name>A0A6J4NFB2_9BURK</name>
<reference evidence="2" key="1">
    <citation type="submission" date="2020-02" db="EMBL/GenBank/DDBJ databases">
        <authorList>
            <person name="Meier V. D."/>
        </authorList>
    </citation>
    <scope>NUCLEOTIDE SEQUENCE</scope>
    <source>
        <strain evidence="2">AVDCRST_MAG51</strain>
    </source>
</reference>
<proteinExistence type="predicted"/>
<organism evidence="2">
    <name type="scientific">uncultured Ramlibacter sp</name>
    <dbReference type="NCBI Taxonomy" id="260755"/>
    <lineage>
        <taxon>Bacteria</taxon>
        <taxon>Pseudomonadati</taxon>
        <taxon>Pseudomonadota</taxon>
        <taxon>Betaproteobacteria</taxon>
        <taxon>Burkholderiales</taxon>
        <taxon>Comamonadaceae</taxon>
        <taxon>Ramlibacter</taxon>
        <taxon>environmental samples</taxon>
    </lineage>
</organism>
<feature type="non-terminal residue" evidence="2">
    <location>
        <position position="1"/>
    </location>
</feature>
<sequence length="104" mass="11470">EPSPGDHRPRGRLRAGPADRPRREPVGAAGRDRRHPGPERRGQVHVGQGGGRAADRHSRQRATGRTGHHARTGTPAWRTGARFRAADRERVHQPQHRREPGAGC</sequence>
<keyword evidence="2" id="KW-0067">ATP-binding</keyword>
<feature type="region of interest" description="Disordered" evidence="1">
    <location>
        <begin position="1"/>
        <end position="104"/>
    </location>
</feature>
<protein>
    <submittedName>
        <fullName evidence="2">Branched-chain amino acid transport ATP-binding protein LivF</fullName>
    </submittedName>
</protein>
<feature type="compositionally biased region" description="Basic residues" evidence="1">
    <location>
        <begin position="58"/>
        <end position="71"/>
    </location>
</feature>
<keyword evidence="2" id="KW-0547">Nucleotide-binding</keyword>
<dbReference type="EMBL" id="CADCUX010000008">
    <property type="protein sequence ID" value="CAA9384462.1"/>
    <property type="molecule type" value="Genomic_DNA"/>
</dbReference>
<gene>
    <name evidence="2" type="ORF">AVDCRST_MAG51-16</name>
</gene>
<dbReference type="GO" id="GO:0005524">
    <property type="term" value="F:ATP binding"/>
    <property type="evidence" value="ECO:0007669"/>
    <property type="project" value="UniProtKB-KW"/>
</dbReference>
<feature type="compositionally biased region" description="Basic and acidic residues" evidence="1">
    <location>
        <begin position="84"/>
        <end position="104"/>
    </location>
</feature>
<evidence type="ECO:0000256" key="1">
    <source>
        <dbReference type="SAM" id="MobiDB-lite"/>
    </source>
</evidence>
<accession>A0A6J4NFB2</accession>